<dbReference type="RefSeq" id="XP_024323867.1">
    <property type="nucleotide sequence ID" value="XM_024468757.1"/>
</dbReference>
<dbReference type="Proteomes" id="UP000077154">
    <property type="component" value="Unassembled WGS sequence"/>
</dbReference>
<dbReference type="EMBL" id="KV441396">
    <property type="protein sequence ID" value="OAF58582.2"/>
    <property type="molecule type" value="Genomic_DNA"/>
</dbReference>
<proteinExistence type="predicted"/>
<dbReference type="AlphaFoldDB" id="A0A177AAZ8"/>
<gene>
    <name evidence="2" type="ORF">VC83_05132</name>
</gene>
<evidence type="ECO:0000256" key="1">
    <source>
        <dbReference type="SAM" id="MobiDB-lite"/>
    </source>
</evidence>
<organism evidence="2">
    <name type="scientific">Pseudogymnoascus destructans</name>
    <dbReference type="NCBI Taxonomy" id="655981"/>
    <lineage>
        <taxon>Eukaryota</taxon>
        <taxon>Fungi</taxon>
        <taxon>Dikarya</taxon>
        <taxon>Ascomycota</taxon>
        <taxon>Pezizomycotina</taxon>
        <taxon>Leotiomycetes</taxon>
        <taxon>Thelebolales</taxon>
        <taxon>Thelebolaceae</taxon>
        <taxon>Pseudogymnoascus</taxon>
    </lineage>
</organism>
<protein>
    <submittedName>
        <fullName evidence="2">Uncharacterized protein</fullName>
    </submittedName>
</protein>
<sequence>MRPFLPKQPVAMASTNQPTTIPAASNVPKLPLRPPPHRHLVCPQRAASCIHTTQPPIYLLVLTHRGYSSWAEPHSWLPEAVAPWVITIAIVSTAVDHACGFTVFITGDSNGRVVPSHITVTTLVAAGKGSTVGSKDCRLDPENSRPLRGLIIDHIGVANTDFVGLAYLVSRAECW</sequence>
<dbReference type="GeneID" id="36288199"/>
<accession>A0A177AAZ8</accession>
<reference evidence="2" key="1">
    <citation type="submission" date="2016-03" db="EMBL/GenBank/DDBJ databases">
        <title>Updated assembly of Pseudogymnoascus destructans, the fungus causing white-nose syndrome of bats.</title>
        <authorList>
            <person name="Palmer J.M."/>
            <person name="Drees K.P."/>
            <person name="Foster J.T."/>
            <person name="Lindner D.L."/>
        </authorList>
    </citation>
    <scope>NUCLEOTIDE SEQUENCE [LARGE SCALE GENOMIC DNA]</scope>
    <source>
        <strain evidence="2">20631-21</strain>
    </source>
</reference>
<feature type="region of interest" description="Disordered" evidence="1">
    <location>
        <begin position="1"/>
        <end position="29"/>
    </location>
</feature>
<evidence type="ECO:0000313" key="2">
    <source>
        <dbReference type="EMBL" id="OAF58582.2"/>
    </source>
</evidence>
<feature type="compositionally biased region" description="Polar residues" evidence="1">
    <location>
        <begin position="13"/>
        <end position="23"/>
    </location>
</feature>
<name>A0A177AAZ8_9PEZI</name>